<name>A0ABY7UIV0_9CORY</name>
<accession>A0ABY7UIV0</accession>
<protein>
    <recommendedName>
        <fullName evidence="3">DUF429 domain-containing protein</fullName>
    </recommendedName>
</protein>
<dbReference type="EMBL" id="CP063194">
    <property type="protein sequence ID" value="WCZ38556.1"/>
    <property type="molecule type" value="Genomic_DNA"/>
</dbReference>
<evidence type="ECO:0000313" key="2">
    <source>
        <dbReference type="Proteomes" id="UP001218071"/>
    </source>
</evidence>
<proteinExistence type="predicted"/>
<gene>
    <name evidence="1" type="ORF">CJEDD_04715</name>
</gene>
<keyword evidence="2" id="KW-1185">Reference proteome</keyword>
<evidence type="ECO:0000313" key="1">
    <source>
        <dbReference type="EMBL" id="WCZ38556.1"/>
    </source>
</evidence>
<sequence>MIFAGIDLAADPARTGIATLEAAGEELLLLDVSLNASDPTTASRIRASERTGIDVPLGWPRAFREVIALHAVRTLEPQEGGAEWRRGLVNRFTDLEARRIAGVVPLPVAAERIAYPALRWAAIEARLRADGMDAAELDRAGGGSRRCIRRRR</sequence>
<reference evidence="1 2" key="1">
    <citation type="submission" date="2020-10" db="EMBL/GenBank/DDBJ databases">
        <title>Complete genome sequence of Corynebacterium jeddahense DSM 45997, type strain of Corynebacterium jeddahense.</title>
        <authorList>
            <person name="Busche T."/>
            <person name="Kalinowski J."/>
            <person name="Ruckert C."/>
        </authorList>
    </citation>
    <scope>NUCLEOTIDE SEQUENCE [LARGE SCALE GENOMIC DNA]</scope>
    <source>
        <strain evidence="1 2">DSM 45997</strain>
    </source>
</reference>
<evidence type="ECO:0008006" key="3">
    <source>
        <dbReference type="Google" id="ProtNLM"/>
    </source>
</evidence>
<dbReference type="Pfam" id="PF04250">
    <property type="entry name" value="DUF429"/>
    <property type="match status" value="1"/>
</dbReference>
<organism evidence="1 2">
    <name type="scientific">Corynebacterium jeddahense</name>
    <dbReference type="NCBI Taxonomy" id="1414719"/>
    <lineage>
        <taxon>Bacteria</taxon>
        <taxon>Bacillati</taxon>
        <taxon>Actinomycetota</taxon>
        <taxon>Actinomycetes</taxon>
        <taxon>Mycobacteriales</taxon>
        <taxon>Corynebacteriaceae</taxon>
        <taxon>Corynebacterium</taxon>
    </lineage>
</organism>
<dbReference type="InterPro" id="IPR007362">
    <property type="entry name" value="DUF429"/>
</dbReference>
<dbReference type="Proteomes" id="UP001218071">
    <property type="component" value="Chromosome"/>
</dbReference>